<dbReference type="AlphaFoldDB" id="A0A9Q9EFF6"/>
<dbReference type="OrthoDB" id="16820at2759"/>
<name>A0A9Q9EFF6_9PEZI</name>
<protein>
    <submittedName>
        <fullName evidence="7">FAD-binding domain, FAD/NAD(P)-binding domain superfamily</fullName>
    </submittedName>
</protein>
<evidence type="ECO:0000256" key="1">
    <source>
        <dbReference type="ARBA" id="ARBA00007992"/>
    </source>
</evidence>
<dbReference type="SUPFAM" id="SSF51905">
    <property type="entry name" value="FAD/NAD(P)-binding domain"/>
    <property type="match status" value="1"/>
</dbReference>
<keyword evidence="8" id="KW-1185">Reference proteome</keyword>
<sequence>MEHKTPQRLTVLIIGGGVGGLVAAVSFAQAGHDVTVIEHKSRYNDEDGESRQGLNLTRNAVECLASIGITEDFLGIADFGQDLQIKSYKDGSSVRKVRTLNGHSVVHRSDLLRLLIRHATKADAKIHINQSFLGMIEHESGVGVMLQDGRCLQADIVIGADGIHSQTRGCIDQLKDIKPILTEHCTFLVDVEKEAMERHEASRQLYDDGKQPFQFWMGPERSIVGWTMTRHNQYHLQINDHAYGNNSAYANTNGQQSTSLVSPFDQMDAFRARWADFEPAINAVLEETKTCTQWKIAELPDLPKWSSPGGRIILLGDAAHAMPPYAGQGAAMAMEDAIVLSTLLSLATKIGSIKEAANAYEKVRRPRVQRFKDIVYSNVKTFGSGGEDEDKNEERKWTSEERYHWIDDYRAKEEAEQYVAKVQI</sequence>
<dbReference type="Pfam" id="PF01494">
    <property type="entry name" value="FAD_binding_3"/>
    <property type="match status" value="2"/>
</dbReference>
<dbReference type="Proteomes" id="UP001056384">
    <property type="component" value="Chromosome 1"/>
</dbReference>
<dbReference type="InterPro" id="IPR036188">
    <property type="entry name" value="FAD/NAD-bd_sf"/>
</dbReference>
<keyword evidence="2" id="KW-0285">Flavoprotein</keyword>
<evidence type="ECO:0000313" key="7">
    <source>
        <dbReference type="EMBL" id="USW47178.1"/>
    </source>
</evidence>
<gene>
    <name evidence="7" type="ORF">Slin15195_G004970</name>
</gene>
<evidence type="ECO:0000313" key="8">
    <source>
        <dbReference type="Proteomes" id="UP001056384"/>
    </source>
</evidence>
<keyword evidence="3" id="KW-0274">FAD</keyword>
<dbReference type="InterPro" id="IPR002938">
    <property type="entry name" value="FAD-bd"/>
</dbReference>
<keyword evidence="4" id="KW-0560">Oxidoreductase</keyword>
<evidence type="ECO:0000256" key="3">
    <source>
        <dbReference type="ARBA" id="ARBA00022827"/>
    </source>
</evidence>
<proteinExistence type="inferred from homology"/>
<comment type="similarity">
    <text evidence="1">Belongs to the paxM FAD-dependent monooxygenase family.</text>
</comment>
<keyword evidence="5" id="KW-0503">Monooxygenase</keyword>
<dbReference type="PANTHER" id="PTHR13789:SF309">
    <property type="entry name" value="PUTATIVE (AFU_ORTHOLOGUE AFUA_6G14510)-RELATED"/>
    <property type="match status" value="1"/>
</dbReference>
<dbReference type="Gene3D" id="3.50.50.60">
    <property type="entry name" value="FAD/NAD(P)-binding domain"/>
    <property type="match status" value="1"/>
</dbReference>
<evidence type="ECO:0000256" key="2">
    <source>
        <dbReference type="ARBA" id="ARBA00022630"/>
    </source>
</evidence>
<accession>A0A9Q9EFF6</accession>
<dbReference type="PANTHER" id="PTHR13789">
    <property type="entry name" value="MONOOXYGENASE"/>
    <property type="match status" value="1"/>
</dbReference>
<dbReference type="GO" id="GO:0004497">
    <property type="term" value="F:monooxygenase activity"/>
    <property type="evidence" value="ECO:0007669"/>
    <property type="project" value="UniProtKB-KW"/>
</dbReference>
<feature type="domain" description="FAD-binding" evidence="6">
    <location>
        <begin position="310"/>
        <end position="371"/>
    </location>
</feature>
<dbReference type="PRINTS" id="PR00420">
    <property type="entry name" value="RNGMNOXGNASE"/>
</dbReference>
<evidence type="ECO:0000256" key="5">
    <source>
        <dbReference type="ARBA" id="ARBA00023033"/>
    </source>
</evidence>
<reference evidence="7" key="1">
    <citation type="submission" date="2022-06" db="EMBL/GenBank/DDBJ databases">
        <title>Complete genome sequences of two strains of the flax pathogen Septoria linicola.</title>
        <authorList>
            <person name="Lapalu N."/>
            <person name="Simon A."/>
            <person name="Demenou B."/>
            <person name="Paumier D."/>
            <person name="Guillot M.-P."/>
            <person name="Gout L."/>
            <person name="Valade R."/>
        </authorList>
    </citation>
    <scope>NUCLEOTIDE SEQUENCE</scope>
    <source>
        <strain evidence="7">SE15195</strain>
    </source>
</reference>
<dbReference type="EMBL" id="CP099418">
    <property type="protein sequence ID" value="USW47178.1"/>
    <property type="molecule type" value="Genomic_DNA"/>
</dbReference>
<evidence type="ECO:0000259" key="6">
    <source>
        <dbReference type="Pfam" id="PF01494"/>
    </source>
</evidence>
<dbReference type="InterPro" id="IPR050493">
    <property type="entry name" value="FAD-dep_Monooxygenase_BioMet"/>
</dbReference>
<feature type="domain" description="FAD-binding" evidence="6">
    <location>
        <begin position="9"/>
        <end position="173"/>
    </location>
</feature>
<evidence type="ECO:0000256" key="4">
    <source>
        <dbReference type="ARBA" id="ARBA00023002"/>
    </source>
</evidence>
<dbReference type="GO" id="GO:0071949">
    <property type="term" value="F:FAD binding"/>
    <property type="evidence" value="ECO:0007669"/>
    <property type="project" value="InterPro"/>
</dbReference>
<organism evidence="7 8">
    <name type="scientific">Septoria linicola</name>
    <dbReference type="NCBI Taxonomy" id="215465"/>
    <lineage>
        <taxon>Eukaryota</taxon>
        <taxon>Fungi</taxon>
        <taxon>Dikarya</taxon>
        <taxon>Ascomycota</taxon>
        <taxon>Pezizomycotina</taxon>
        <taxon>Dothideomycetes</taxon>
        <taxon>Dothideomycetidae</taxon>
        <taxon>Mycosphaerellales</taxon>
        <taxon>Mycosphaerellaceae</taxon>
        <taxon>Septoria</taxon>
    </lineage>
</organism>